<evidence type="ECO:0000256" key="1">
    <source>
        <dbReference type="ARBA" id="ARBA00011073"/>
    </source>
</evidence>
<dbReference type="PROSITE" id="PS00137">
    <property type="entry name" value="SUBTILASE_HIS"/>
    <property type="match status" value="1"/>
</dbReference>
<evidence type="ECO:0000256" key="3">
    <source>
        <dbReference type="ARBA" id="ARBA00022801"/>
    </source>
</evidence>
<keyword evidence="2 6" id="KW-0645">Protease</keyword>
<evidence type="ECO:0000256" key="2">
    <source>
        <dbReference type="ARBA" id="ARBA00022670"/>
    </source>
</evidence>
<sequence length="1093" mass="113682">MIATVTLVLVASVTTAGTAISKPSDFPLAASLPVRQLPGADKVSARVVSSGPVSAFVEFAKRPAVDVYNEQSTRAGGNREQAKRKAREAADDISRTADTLSGALKTRDSNAHLVYTTTNAVAGMVIHADAEAIRELAAKPEVQSIRPVVPKTRTNASALQVTKTLTAWQNTGKFGDKVRIGIIDDGVDYTHATFGGPGTPDAYAAIDRTKVEAGYFPTEKVVGGTDLAGDQYDSSGSLGSKAPAPDPNPISCGDHGTHVAGTAAGFGVNADGTTFRGDYTKLKTDDMRIGPGSAPKALIYAIKIFGCLGATELTSKAMDWALDPNADGDFSDRLDIVNMSLGSDFGAPDDPDSLFVRKLARNGVLSVIAGGNGGDVYDIGGAPGNTPEALTVASTRDPYVLRDAVEVTAPADVAAAAGGQYGLAYKDYDQLDLTKPVVAMTTESNKDGCDPFAEVDKARVAGKFVWLEWEADDSERRCGSAGRTAHAKVAGAAGVLLPSATDHFDGGIAGLDSLPIFQFTATATKPLLPALQAGTLTVRMLGSKRGTYKSHSPEINDTPSVFTSRGVRGPAVKPDVAAPGDTIASALSGSGNQTLVISGTSMATPLVAGIAALVRQAHPDWSVEEVKAAVMNTAGDDVRTEPNGILLAPQRVGSGRANAQSALDNQVLAMVLEAPGAVSVSFGTVEAMNRMSVARTVKLVNKGSKPAEFDVAYQEITKTPGVRYEVSRGPVRVPPRGTAAVTVTLRVDDPLAMRKTIDPTVAPVQEDYARQFVADASGRLVLTPKSGPALRVPVYAAPKPVAKLSTEPQVSFDSREQALLALRGKGLAQGEGRESYRSLISVLELQATSPQLPSCRRNLTKGCTVNDTAKGGDLRYVGVASTAPYAVEQGKPENAILAFGIATWGNWYNVGSNTVPYVDIDTNGDGKWDFEAAVTKLTGTDVWVVNTVDLAKPGTPSVARVALNGSLGDVDTGVFDTNVAVLPVPLKAIGIDPAAGSARISYSVGVAGYYSPPGAGTNLIDSVEGMSFDPLKPGLRATGQGEDALVFLAKPGTALSIRRDKAVLSLDKSEGLLVLSHHNATGDRAAVVRIPAQ</sequence>
<feature type="active site" description="Charge relay system" evidence="5 6">
    <location>
        <position position="255"/>
    </location>
</feature>
<dbReference type="GO" id="GO:0004252">
    <property type="term" value="F:serine-type endopeptidase activity"/>
    <property type="evidence" value="ECO:0007669"/>
    <property type="project" value="UniProtKB-UniRule"/>
</dbReference>
<dbReference type="PROSITE" id="PS00138">
    <property type="entry name" value="SUBTILASE_SER"/>
    <property type="match status" value="1"/>
</dbReference>
<evidence type="ECO:0000256" key="5">
    <source>
        <dbReference type="PIRSR" id="PIRSR615500-1"/>
    </source>
</evidence>
<gene>
    <name evidence="10" type="ORF">SAMN05661093_06653</name>
</gene>
<dbReference type="InterPro" id="IPR023827">
    <property type="entry name" value="Peptidase_S8_Asp-AS"/>
</dbReference>
<dbReference type="CDD" id="cd07474">
    <property type="entry name" value="Peptidases_S8_subtilisin_Vpr-like"/>
    <property type="match status" value="1"/>
</dbReference>
<dbReference type="InterPro" id="IPR034213">
    <property type="entry name" value="S8_Vpr-like"/>
</dbReference>
<keyword evidence="3 6" id="KW-0378">Hydrolase</keyword>
<comment type="similarity">
    <text evidence="1 6 7">Belongs to the peptidase S8 family.</text>
</comment>
<dbReference type="PROSITE" id="PS00136">
    <property type="entry name" value="SUBTILASE_ASP"/>
    <property type="match status" value="1"/>
</dbReference>
<dbReference type="InterPro" id="IPR022398">
    <property type="entry name" value="Peptidase_S8_His-AS"/>
</dbReference>
<feature type="compositionally biased region" description="Polar residues" evidence="8">
    <location>
        <begin position="549"/>
        <end position="563"/>
    </location>
</feature>
<proteinExistence type="inferred from homology"/>
<feature type="active site" description="Charge relay system" evidence="5 6">
    <location>
        <position position="184"/>
    </location>
</feature>
<dbReference type="Pfam" id="PF00082">
    <property type="entry name" value="Peptidase_S8"/>
    <property type="match status" value="1"/>
</dbReference>
<dbReference type="InterPro" id="IPR036852">
    <property type="entry name" value="Peptidase_S8/S53_dom_sf"/>
</dbReference>
<accession>A0A1W2FH02</accession>
<feature type="compositionally biased region" description="Basic and acidic residues" evidence="8">
    <location>
        <begin position="80"/>
        <end position="90"/>
    </location>
</feature>
<protein>
    <submittedName>
        <fullName evidence="10">Subtilase family protein</fullName>
    </submittedName>
</protein>
<dbReference type="PROSITE" id="PS51892">
    <property type="entry name" value="SUBTILASE"/>
    <property type="match status" value="1"/>
</dbReference>
<reference evidence="10 11" key="1">
    <citation type="submission" date="2017-04" db="EMBL/GenBank/DDBJ databases">
        <authorList>
            <person name="Afonso C.L."/>
            <person name="Miller P.J."/>
            <person name="Scott M.A."/>
            <person name="Spackman E."/>
            <person name="Goraichik I."/>
            <person name="Dimitrov K.M."/>
            <person name="Suarez D.L."/>
            <person name="Swayne D.E."/>
        </authorList>
    </citation>
    <scope>NUCLEOTIDE SEQUENCE [LARGE SCALE GENOMIC DNA]</scope>
    <source>
        <strain evidence="10 11">DSM 43828</strain>
    </source>
</reference>
<evidence type="ECO:0000256" key="7">
    <source>
        <dbReference type="RuleBase" id="RU003355"/>
    </source>
</evidence>
<organism evidence="10 11">
    <name type="scientific">Kibdelosporangium aridum</name>
    <dbReference type="NCBI Taxonomy" id="2030"/>
    <lineage>
        <taxon>Bacteria</taxon>
        <taxon>Bacillati</taxon>
        <taxon>Actinomycetota</taxon>
        <taxon>Actinomycetes</taxon>
        <taxon>Pseudonocardiales</taxon>
        <taxon>Pseudonocardiaceae</taxon>
        <taxon>Kibdelosporangium</taxon>
    </lineage>
</organism>
<evidence type="ECO:0000259" key="9">
    <source>
        <dbReference type="Pfam" id="PF00082"/>
    </source>
</evidence>
<dbReference type="InterPro" id="IPR023828">
    <property type="entry name" value="Peptidase_S8_Ser-AS"/>
</dbReference>
<dbReference type="AlphaFoldDB" id="A0A1W2FH02"/>
<keyword evidence="4 6" id="KW-0720">Serine protease</keyword>
<dbReference type="Gene3D" id="3.40.50.200">
    <property type="entry name" value="Peptidase S8/S53 domain"/>
    <property type="match status" value="2"/>
</dbReference>
<dbReference type="InterPro" id="IPR015500">
    <property type="entry name" value="Peptidase_S8_subtilisin-rel"/>
</dbReference>
<dbReference type="InterPro" id="IPR000209">
    <property type="entry name" value="Peptidase_S8/S53_dom"/>
</dbReference>
<dbReference type="Proteomes" id="UP000192674">
    <property type="component" value="Unassembled WGS sequence"/>
</dbReference>
<evidence type="ECO:0000256" key="8">
    <source>
        <dbReference type="SAM" id="MobiDB-lite"/>
    </source>
</evidence>
<dbReference type="PANTHER" id="PTHR43806">
    <property type="entry name" value="PEPTIDASE S8"/>
    <property type="match status" value="1"/>
</dbReference>
<evidence type="ECO:0000256" key="4">
    <source>
        <dbReference type="ARBA" id="ARBA00022825"/>
    </source>
</evidence>
<evidence type="ECO:0000256" key="6">
    <source>
        <dbReference type="PROSITE-ProRule" id="PRU01240"/>
    </source>
</evidence>
<dbReference type="EMBL" id="FWXV01000006">
    <property type="protein sequence ID" value="SMD20966.1"/>
    <property type="molecule type" value="Genomic_DNA"/>
</dbReference>
<dbReference type="PRINTS" id="PR00723">
    <property type="entry name" value="SUBTILISIN"/>
</dbReference>
<dbReference type="RefSeq" id="WP_084430655.1">
    <property type="nucleotide sequence ID" value="NZ_FWXV01000006.1"/>
</dbReference>
<evidence type="ECO:0000313" key="11">
    <source>
        <dbReference type="Proteomes" id="UP000192674"/>
    </source>
</evidence>
<dbReference type="InterPro" id="IPR050131">
    <property type="entry name" value="Peptidase_S8_subtilisin-like"/>
</dbReference>
<dbReference type="SUPFAM" id="SSF52743">
    <property type="entry name" value="Subtilisin-like"/>
    <property type="match status" value="1"/>
</dbReference>
<keyword evidence="11" id="KW-1185">Reference proteome</keyword>
<name>A0A1W2FH02_KIBAR</name>
<dbReference type="GO" id="GO:0006508">
    <property type="term" value="P:proteolysis"/>
    <property type="evidence" value="ECO:0007669"/>
    <property type="project" value="UniProtKB-KW"/>
</dbReference>
<feature type="region of interest" description="Disordered" evidence="8">
    <location>
        <begin position="547"/>
        <end position="568"/>
    </location>
</feature>
<feature type="active site" description="Charge relay system" evidence="5 6">
    <location>
        <position position="601"/>
    </location>
</feature>
<feature type="region of interest" description="Disordered" evidence="8">
    <location>
        <begin position="232"/>
        <end position="256"/>
    </location>
</feature>
<dbReference type="PANTHER" id="PTHR43806:SF11">
    <property type="entry name" value="CEREVISIN-RELATED"/>
    <property type="match status" value="1"/>
</dbReference>
<evidence type="ECO:0000313" key="10">
    <source>
        <dbReference type="EMBL" id="SMD20966.1"/>
    </source>
</evidence>
<feature type="domain" description="Peptidase S8/S53" evidence="9">
    <location>
        <begin position="175"/>
        <end position="639"/>
    </location>
</feature>
<feature type="region of interest" description="Disordered" evidence="8">
    <location>
        <begin position="70"/>
        <end position="90"/>
    </location>
</feature>